<accession>A0A9P6WI85</accession>
<dbReference type="SUPFAM" id="SSF52047">
    <property type="entry name" value="RNI-like"/>
    <property type="match status" value="1"/>
</dbReference>
<dbReference type="Gene3D" id="3.80.10.10">
    <property type="entry name" value="Ribonuclease Inhibitor"/>
    <property type="match status" value="1"/>
</dbReference>
<dbReference type="InterPro" id="IPR032675">
    <property type="entry name" value="LRR_dom_sf"/>
</dbReference>
<evidence type="ECO:0000313" key="3">
    <source>
        <dbReference type="Proteomes" id="UP000697127"/>
    </source>
</evidence>
<protein>
    <recommendedName>
        <fullName evidence="4">F-box domain-containing protein</fullName>
    </recommendedName>
</protein>
<organism evidence="2 3">
    <name type="scientific">Pichia californica</name>
    <dbReference type="NCBI Taxonomy" id="460514"/>
    <lineage>
        <taxon>Eukaryota</taxon>
        <taxon>Fungi</taxon>
        <taxon>Dikarya</taxon>
        <taxon>Ascomycota</taxon>
        <taxon>Saccharomycotina</taxon>
        <taxon>Pichiomycetes</taxon>
        <taxon>Pichiales</taxon>
        <taxon>Pichiaceae</taxon>
        <taxon>Pichia</taxon>
    </lineage>
</organism>
<feature type="compositionally biased region" description="Polar residues" evidence="1">
    <location>
        <begin position="1"/>
        <end position="23"/>
    </location>
</feature>
<evidence type="ECO:0000256" key="1">
    <source>
        <dbReference type="SAM" id="MobiDB-lite"/>
    </source>
</evidence>
<evidence type="ECO:0008006" key="4">
    <source>
        <dbReference type="Google" id="ProtNLM"/>
    </source>
</evidence>
<keyword evidence="3" id="KW-1185">Reference proteome</keyword>
<sequence>KKLEDLNNNVSQKDGINTTSNEKSSFDPIEVLPLELIGIIFSYFSLTFNLECLTVCKLWNKTLKNPNTFVFKDFLLKKNIKKLELVKFFKFLDIVDPLKYLNSINLEPHQSVEQSCLSLFFINPLILQGSFKINMNETNYFGLLSYIKKGKINFSKLKYLNLRVPLYLTENLRLEETLKLCSNLQTLILKIPKFDSRSKISTENFITLSELKFLSIDVESNAINSPLNSLLLNSFLLNNSFPILEHLSLFRLKIDQSILKSLITPYLKIIEFNDIPELSIASVLNILLDNLEPTKSKLKEIRMVEKDTTMDSSHRDWKNDLMSSKLLINLNTLMLRNSCITPSLLDNILLASSSQIKSLHLVLNRNLTFQNRLTGSSIQSVYESANISNWIIKIPKIRELSLVGCPGFNRLTLNELINTALPNHIFDNLSFLNLSMNNIDGNSLMQLFKKPYNFKLNRLSIEYCHVNPDTVRYILENNICKHIDYKMDDRLILE</sequence>
<reference evidence="2" key="1">
    <citation type="submission" date="2020-11" db="EMBL/GenBank/DDBJ databases">
        <title>Kefir isolates.</title>
        <authorList>
            <person name="Marcisauskas S."/>
            <person name="Kim Y."/>
            <person name="Blasche S."/>
        </authorList>
    </citation>
    <scope>NUCLEOTIDE SEQUENCE</scope>
    <source>
        <strain evidence="2">Olga-1</strain>
    </source>
</reference>
<dbReference type="EMBL" id="PUHW01000439">
    <property type="protein sequence ID" value="KAG0686587.1"/>
    <property type="molecule type" value="Genomic_DNA"/>
</dbReference>
<evidence type="ECO:0000313" key="2">
    <source>
        <dbReference type="EMBL" id="KAG0686587.1"/>
    </source>
</evidence>
<dbReference type="OrthoDB" id="629492at2759"/>
<comment type="caution">
    <text evidence="2">The sequence shown here is derived from an EMBL/GenBank/DDBJ whole genome shotgun (WGS) entry which is preliminary data.</text>
</comment>
<name>A0A9P6WI85_9ASCO</name>
<dbReference type="Proteomes" id="UP000697127">
    <property type="component" value="Unassembled WGS sequence"/>
</dbReference>
<proteinExistence type="predicted"/>
<feature type="non-terminal residue" evidence="2">
    <location>
        <position position="1"/>
    </location>
</feature>
<gene>
    <name evidence="2" type="ORF">C6P40_003743</name>
</gene>
<dbReference type="SUPFAM" id="SSF81383">
    <property type="entry name" value="F-box domain"/>
    <property type="match status" value="1"/>
</dbReference>
<dbReference type="InterPro" id="IPR036047">
    <property type="entry name" value="F-box-like_dom_sf"/>
</dbReference>
<dbReference type="AlphaFoldDB" id="A0A9P6WI85"/>
<feature type="region of interest" description="Disordered" evidence="1">
    <location>
        <begin position="1"/>
        <end position="24"/>
    </location>
</feature>
<dbReference type="Gene3D" id="1.20.1280.50">
    <property type="match status" value="1"/>
</dbReference>